<dbReference type="AlphaFoldDB" id="A0A654ZI95"/>
<accession>A0A654ZI95</accession>
<dbReference type="Proteomes" id="UP000039021">
    <property type="component" value="Unassembled WGS sequence"/>
</dbReference>
<dbReference type="Proteomes" id="UP000045842">
    <property type="component" value="Unassembled WGS sequence"/>
</dbReference>
<dbReference type="EMBL" id="CSBK01003038">
    <property type="protein sequence ID" value="CPA51302.1"/>
    <property type="molecule type" value="Genomic_DNA"/>
</dbReference>
<evidence type="ECO:0000313" key="2">
    <source>
        <dbReference type="EMBL" id="COW71388.1"/>
    </source>
</evidence>
<evidence type="ECO:0000313" key="4">
    <source>
        <dbReference type="Proteomes" id="UP000039021"/>
    </source>
</evidence>
<reference evidence="4 5" key="1">
    <citation type="submission" date="2015-03" db="EMBL/GenBank/DDBJ databases">
        <authorList>
            <consortium name="Pathogen Informatics"/>
        </authorList>
    </citation>
    <scope>NUCLEOTIDE SEQUENCE [LARGE SCALE GENOMIC DNA]</scope>
    <source>
        <strain evidence="2 5">G09801536</strain>
        <strain evidence="4">N09902308</strain>
    </source>
</reference>
<proteinExistence type="predicted"/>
<feature type="domain" description="Rhodanese" evidence="1">
    <location>
        <begin position="2"/>
        <end position="35"/>
    </location>
</feature>
<name>A0A654ZI95_MYCTX</name>
<sequence length="43" mass="4613">MAPDAVRIARDAGREVKRLDDGMLEWRLAGLPVDEGAPVGHGD</sequence>
<dbReference type="EMBL" id="CSAD01000981">
    <property type="protein sequence ID" value="COW71388.1"/>
    <property type="molecule type" value="Genomic_DNA"/>
</dbReference>
<dbReference type="PROSITE" id="PS50206">
    <property type="entry name" value="RHODANESE_3"/>
    <property type="match status" value="1"/>
</dbReference>
<reference evidence="3" key="2">
    <citation type="submission" date="2015-03" db="EMBL/GenBank/DDBJ databases">
        <authorList>
            <consortium name="Pathogen Informatics"/>
            <person name="Murphy D."/>
        </authorList>
    </citation>
    <scope>NUCLEOTIDE SEQUENCE</scope>
    <source>
        <strain evidence="3">N09902308</strain>
    </source>
</reference>
<dbReference type="SUPFAM" id="SSF52821">
    <property type="entry name" value="Rhodanese/Cell cycle control phosphatase"/>
    <property type="match status" value="1"/>
</dbReference>
<evidence type="ECO:0000313" key="3">
    <source>
        <dbReference type="EMBL" id="CPA51302.1"/>
    </source>
</evidence>
<evidence type="ECO:0000313" key="5">
    <source>
        <dbReference type="Proteomes" id="UP000045842"/>
    </source>
</evidence>
<organism evidence="3 4">
    <name type="scientific">Mycobacterium tuberculosis</name>
    <dbReference type="NCBI Taxonomy" id="1773"/>
    <lineage>
        <taxon>Bacteria</taxon>
        <taxon>Bacillati</taxon>
        <taxon>Actinomycetota</taxon>
        <taxon>Actinomycetes</taxon>
        <taxon>Mycobacteriales</taxon>
        <taxon>Mycobacteriaceae</taxon>
        <taxon>Mycobacterium</taxon>
        <taxon>Mycobacterium tuberculosis complex</taxon>
    </lineage>
</organism>
<dbReference type="InterPro" id="IPR001763">
    <property type="entry name" value="Rhodanese-like_dom"/>
</dbReference>
<dbReference type="InterPro" id="IPR036873">
    <property type="entry name" value="Rhodanese-like_dom_sf"/>
</dbReference>
<protein>
    <submittedName>
        <fullName evidence="3">ArsR family transcriptional regulator</fullName>
    </submittedName>
</protein>
<evidence type="ECO:0000259" key="1">
    <source>
        <dbReference type="PROSITE" id="PS50206"/>
    </source>
</evidence>
<gene>
    <name evidence="2" type="ORF">ERS007679_04211</name>
    <name evidence="3" type="ORF">ERS007739_04653</name>
</gene>